<feature type="compositionally biased region" description="Basic and acidic residues" evidence="11">
    <location>
        <begin position="1199"/>
        <end position="1214"/>
    </location>
</feature>
<feature type="region of interest" description="Disordered" evidence="11">
    <location>
        <begin position="252"/>
        <end position="299"/>
    </location>
</feature>
<feature type="compositionally biased region" description="Basic and acidic residues" evidence="11">
    <location>
        <begin position="824"/>
        <end position="841"/>
    </location>
</feature>
<dbReference type="PROSITE" id="PS50011">
    <property type="entry name" value="PROTEIN_KINASE_DOM"/>
    <property type="match status" value="1"/>
</dbReference>
<dbReference type="Pfam" id="PF00560">
    <property type="entry name" value="LRR_1"/>
    <property type="match status" value="1"/>
</dbReference>
<reference evidence="14" key="1">
    <citation type="submission" date="2015-12" db="EMBL/GenBank/DDBJ databases">
        <title>Update maize B73 reference genome by single molecule sequencing technologies.</title>
        <authorList>
            <consortium name="Maize Genome Sequencing Project"/>
            <person name="Ware D."/>
        </authorList>
    </citation>
    <scope>NUCLEOTIDE SEQUENCE [LARGE SCALE GENOMIC DNA]</scope>
    <source>
        <tissue evidence="14">Seedling</tissue>
    </source>
</reference>
<dbReference type="Pfam" id="PF08263">
    <property type="entry name" value="LRRNT_2"/>
    <property type="match status" value="1"/>
</dbReference>
<dbReference type="FunFam" id="3.80.10.10:FF:000062">
    <property type="entry name" value="protein STRUBBELIG-RECEPTOR FAMILY 3"/>
    <property type="match status" value="1"/>
</dbReference>
<dbReference type="Gene3D" id="1.20.920.10">
    <property type="entry name" value="Bromodomain-like"/>
    <property type="match status" value="1"/>
</dbReference>
<dbReference type="eggNOG" id="ENOG502QUY2">
    <property type="taxonomic scope" value="Eukaryota"/>
</dbReference>
<evidence type="ECO:0000256" key="9">
    <source>
        <dbReference type="ARBA" id="ARBA00023170"/>
    </source>
</evidence>
<feature type="region of interest" description="Disordered" evidence="11">
    <location>
        <begin position="1180"/>
        <end position="1306"/>
    </location>
</feature>
<keyword evidence="9 14" id="KW-0675">Receptor</keyword>
<keyword evidence="3 12" id="KW-0812">Transmembrane</keyword>
<dbReference type="IntAct" id="A0A1D6IGN7">
    <property type="interactions" value="6"/>
</dbReference>
<dbReference type="InterPro" id="IPR001487">
    <property type="entry name" value="Bromodomain"/>
</dbReference>
<keyword evidence="7" id="KW-0103">Bromodomain</keyword>
<dbReference type="InParanoid" id="A0A1D6IGN7"/>
<dbReference type="InterPro" id="IPR000719">
    <property type="entry name" value="Prot_kinase_dom"/>
</dbReference>
<dbReference type="InterPro" id="IPR036427">
    <property type="entry name" value="Bromodomain-like_sf"/>
</dbReference>
<dbReference type="GO" id="GO:0016020">
    <property type="term" value="C:membrane"/>
    <property type="evidence" value="ECO:0007669"/>
    <property type="project" value="UniProtKB-SubCell"/>
</dbReference>
<dbReference type="PANTHER" id="PTHR48007:SF22">
    <property type="entry name" value="PROTEIN STRUBBELIG-RECEPTOR FAMILY 3-LIKE ISOFORM X1"/>
    <property type="match status" value="1"/>
</dbReference>
<feature type="compositionally biased region" description="Polar residues" evidence="11">
    <location>
        <begin position="842"/>
        <end position="854"/>
    </location>
</feature>
<feature type="chain" id="PRO_5011173538" evidence="13">
    <location>
        <begin position="30"/>
        <end position="1306"/>
    </location>
</feature>
<gene>
    <name evidence="14" type="ORF">ZEAMMB73_Zm00001d021810</name>
</gene>
<name>A0A1D6IGN7_MAIZE</name>
<evidence type="ECO:0000256" key="6">
    <source>
        <dbReference type="ARBA" id="ARBA00022989"/>
    </source>
</evidence>
<evidence type="ECO:0000256" key="5">
    <source>
        <dbReference type="ARBA" id="ARBA00022737"/>
    </source>
</evidence>
<feature type="compositionally biased region" description="Low complexity" evidence="11">
    <location>
        <begin position="288"/>
        <end position="299"/>
    </location>
</feature>
<organism evidence="14">
    <name type="scientific">Zea mays</name>
    <name type="common">Maize</name>
    <dbReference type="NCBI Taxonomy" id="4577"/>
    <lineage>
        <taxon>Eukaryota</taxon>
        <taxon>Viridiplantae</taxon>
        <taxon>Streptophyta</taxon>
        <taxon>Embryophyta</taxon>
        <taxon>Tracheophyta</taxon>
        <taxon>Spermatophyta</taxon>
        <taxon>Magnoliopsida</taxon>
        <taxon>Liliopsida</taxon>
        <taxon>Poales</taxon>
        <taxon>Poaceae</taxon>
        <taxon>PACMAD clade</taxon>
        <taxon>Panicoideae</taxon>
        <taxon>Andropogonodae</taxon>
        <taxon>Andropogoneae</taxon>
        <taxon>Tripsacinae</taxon>
        <taxon>Zea</taxon>
    </lineage>
</organism>
<keyword evidence="6 12" id="KW-1133">Transmembrane helix</keyword>
<dbReference type="SUPFAM" id="SSF56112">
    <property type="entry name" value="Protein kinase-like (PK-like)"/>
    <property type="match status" value="1"/>
</dbReference>
<feature type="compositionally biased region" description="Basic residues" evidence="11">
    <location>
        <begin position="1231"/>
        <end position="1242"/>
    </location>
</feature>
<dbReference type="SMR" id="A0A1D6IGN7"/>
<evidence type="ECO:0000256" key="7">
    <source>
        <dbReference type="ARBA" id="ARBA00023117"/>
    </source>
</evidence>
<feature type="region of interest" description="Disordered" evidence="11">
    <location>
        <begin position="821"/>
        <end position="942"/>
    </location>
</feature>
<dbReference type="GO" id="GO:0004672">
    <property type="term" value="F:protein kinase activity"/>
    <property type="evidence" value="ECO:0007669"/>
    <property type="project" value="InterPro"/>
</dbReference>
<feature type="compositionally biased region" description="Polar residues" evidence="11">
    <location>
        <begin position="862"/>
        <end position="891"/>
    </location>
</feature>
<keyword evidence="8 12" id="KW-0472">Membrane</keyword>
<keyword evidence="4 13" id="KW-0732">Signal</keyword>
<evidence type="ECO:0000256" key="10">
    <source>
        <dbReference type="SAM" id="Coils"/>
    </source>
</evidence>
<dbReference type="Gene3D" id="3.80.10.10">
    <property type="entry name" value="Ribonuclease Inhibitor"/>
    <property type="match status" value="1"/>
</dbReference>
<dbReference type="EMBL" id="CM007650">
    <property type="protein sequence ID" value="ONM58674.1"/>
    <property type="molecule type" value="Genomic_DNA"/>
</dbReference>
<feature type="signal peptide" evidence="13">
    <location>
        <begin position="1"/>
        <end position="29"/>
    </location>
</feature>
<dbReference type="InterPro" id="IPR001611">
    <property type="entry name" value="Leu-rich_rpt"/>
</dbReference>
<evidence type="ECO:0000256" key="11">
    <source>
        <dbReference type="SAM" id="MobiDB-lite"/>
    </source>
</evidence>
<evidence type="ECO:0000256" key="8">
    <source>
        <dbReference type="ARBA" id="ARBA00023136"/>
    </source>
</evidence>
<feature type="compositionally biased region" description="Basic and acidic residues" evidence="11">
    <location>
        <begin position="355"/>
        <end position="372"/>
    </location>
</feature>
<dbReference type="SUPFAM" id="SSF52058">
    <property type="entry name" value="L domain-like"/>
    <property type="match status" value="1"/>
</dbReference>
<feature type="compositionally biased region" description="Basic residues" evidence="11">
    <location>
        <begin position="917"/>
        <end position="928"/>
    </location>
</feature>
<dbReference type="InterPro" id="IPR001245">
    <property type="entry name" value="Ser-Thr/Tyr_kinase_cat_dom"/>
</dbReference>
<evidence type="ECO:0000256" key="4">
    <source>
        <dbReference type="ARBA" id="ARBA00022729"/>
    </source>
</evidence>
<dbReference type="Pfam" id="PF13855">
    <property type="entry name" value="LRR_8"/>
    <property type="match status" value="1"/>
</dbReference>
<dbReference type="FunFam" id="3.30.200.20:FF:000125">
    <property type="entry name" value="Protein STRUBBELIG-RECEPTOR FAMILY 8"/>
    <property type="match status" value="1"/>
</dbReference>
<keyword evidence="10" id="KW-0175">Coiled coil</keyword>
<dbReference type="ExpressionAtlas" id="A0A1D6IGN7">
    <property type="expression patterns" value="baseline and differential"/>
</dbReference>
<feature type="coiled-coil region" evidence="10">
    <location>
        <begin position="789"/>
        <end position="816"/>
    </location>
</feature>
<evidence type="ECO:0000256" key="1">
    <source>
        <dbReference type="ARBA" id="ARBA00004370"/>
    </source>
</evidence>
<dbReference type="PROSITE" id="PS51450">
    <property type="entry name" value="LRR"/>
    <property type="match status" value="1"/>
</dbReference>
<feature type="transmembrane region" description="Helical" evidence="12">
    <location>
        <begin position="307"/>
        <end position="329"/>
    </location>
</feature>
<feature type="compositionally biased region" description="Pro residues" evidence="11">
    <location>
        <begin position="261"/>
        <end position="274"/>
    </location>
</feature>
<dbReference type="InterPro" id="IPR032675">
    <property type="entry name" value="LRR_dom_sf"/>
</dbReference>
<evidence type="ECO:0000256" key="3">
    <source>
        <dbReference type="ARBA" id="ARBA00022692"/>
    </source>
</evidence>
<comment type="subcellular location">
    <subcellularLocation>
        <location evidence="1">Membrane</location>
    </subcellularLocation>
</comment>
<dbReference type="Gene3D" id="3.30.200.20">
    <property type="entry name" value="Phosphorylase Kinase, domain 1"/>
    <property type="match status" value="1"/>
</dbReference>
<dbReference type="InterPro" id="IPR011009">
    <property type="entry name" value="Kinase-like_dom_sf"/>
</dbReference>
<evidence type="ECO:0000256" key="13">
    <source>
        <dbReference type="SAM" id="SignalP"/>
    </source>
</evidence>
<dbReference type="CDD" id="cd04369">
    <property type="entry name" value="Bromodomain"/>
    <property type="match status" value="1"/>
</dbReference>
<dbReference type="SMART" id="SM00297">
    <property type="entry name" value="BROMO"/>
    <property type="match status" value="1"/>
</dbReference>
<dbReference type="Pfam" id="PF07714">
    <property type="entry name" value="PK_Tyr_Ser-Thr"/>
    <property type="match status" value="1"/>
</dbReference>
<keyword evidence="2" id="KW-0433">Leucine-rich repeat</keyword>
<dbReference type="SUPFAM" id="SSF47370">
    <property type="entry name" value="Bromodomain"/>
    <property type="match status" value="1"/>
</dbReference>
<dbReference type="Pfam" id="PF00439">
    <property type="entry name" value="Bromodomain"/>
    <property type="match status" value="1"/>
</dbReference>
<dbReference type="Gene3D" id="1.10.510.10">
    <property type="entry name" value="Transferase(Phosphotransferase) domain 1"/>
    <property type="match status" value="1"/>
</dbReference>
<feature type="compositionally biased region" description="Polar residues" evidence="11">
    <location>
        <begin position="1216"/>
        <end position="1225"/>
    </location>
</feature>
<dbReference type="FunFam" id="1.10.510.10:FF:000095">
    <property type="entry name" value="protein STRUBBELIG-RECEPTOR FAMILY 8"/>
    <property type="match status" value="1"/>
</dbReference>
<protein>
    <submittedName>
        <fullName evidence="14">Protein STRUBBELIG-RECEPTOR FAMILY 1</fullName>
    </submittedName>
</protein>
<feature type="region of interest" description="Disordered" evidence="11">
    <location>
        <begin position="354"/>
        <end position="412"/>
    </location>
</feature>
<evidence type="ECO:0000256" key="12">
    <source>
        <dbReference type="SAM" id="Phobius"/>
    </source>
</evidence>
<accession>A0A1D6IGN7</accession>
<dbReference type="InterPro" id="IPR046959">
    <property type="entry name" value="PRK1-6/SRF4-like"/>
</dbReference>
<dbReference type="PANTHER" id="PTHR48007">
    <property type="entry name" value="LEUCINE-RICH REPEAT RECEPTOR-LIKE PROTEIN KINASE PXC1"/>
    <property type="match status" value="1"/>
</dbReference>
<sequence length="1306" mass="142337">MLLVMGNPGRSRQLSALVASAAILLSLSALPICRPYTYEQDVFAINGLYTALGAPQLPNWTSNGGDPCNEGWQGVSCVASNITSIILSGANLGGQLGNTLGNFTSLITLDLSNNNIGGTIPDGLPLTMQRFFLSANQLSGSLPSTLSSLTLLTSMSLNSNHLTGAIPDVFSALTGLANLDFSDNNLTGPLPPSMGNLTSLTSLHIQNNQISGTLNVLQDLPFQDLNVENNLFSGPVPVKLLNLPNFKKDGNPFNTSIAPSAQPPIAPTPLPSIPPSSGHVPSKEPAHSSSVPGGSTSGSGKHTTLKLVGYILIGVVLAVVLVLIAMYCLSKYKEKRSRDDIYMKNKIGRVPQKLGEPKIKEPPLKLKNDAEKAPNVVSDGREEHKLKVPTSETSNVVYDPSPRDGQNLDSSPTAVPLAVTMNKKEHVIDMEKADNFVEDQLHPPQPMALRTEKVTVNPSVRTRRGRVPSVEKVESTTTVKSFSIASLQQYTNSFSEENIIRDSRFGKVYLAKLPDGELLEILKIDSSNSKVPVDAFLELVVRISELRHPNILGLVGYCAEFEQRLLVYEYCSKMTLHDELRHVDDSSKPLSWNARLQVASEAAKALQHLHDGCQPPVVHQNFEPSVVLLNSTLVVHISECGLASLASKSVSQLSGHTLFHYEAPEVHESGSVSDRSDVYSFGVVMLELLTGRKPYDSSYPRAEQHLVRWATSQLYDIDAITKMVDPSIRGQCSDKALSRFADIISRCIQHEPEFRPPMSEVVQDLTRMECEAKFAEIQLRYSACNAWFEELRKQRVAELKRELEKSENSIGSLQSVIQSLSNSKHVDGSSEYHTSHTESCPRSENTADTNSSGKETSRDRSSAASFTEEASNSQKSQKVQQCDTDSIQAINPSPDESYPQAQVEKVGPKDGLLWGSRKQRGGRARRTLLKGGDSSGDGEPTSTAFIQREGSSKGCMKNFITPKVEPVVMKKGVKIPKVESGVMNKDLKTSNVGSGIMKKCLKTPNAQADMLKKDVRTPKAESDVIKKGLKIPKVEPDVMKKGLRSSKAECGQPVIERVKLKLAEILNTISTQDDCKMLQCQLDTQRKRARYKKMIRRHMDFRMLHSKIKSGAISCTKELLRDVLIFINNVITFYPKATLEHMAAVELRESACKTVKQSASLFLKSHGEIGTAGAPVVKNTRVLQPRCPGPGDARPSKVSSRDATAREGDGKRPSDQLANQKTIQRNEPAKKRGVGRPPKSGHRIAGAQEDSPIKGRKRGAGAQEGSPINGRKRGAGAQLDSPGKGRKRSAAAQENNPSKGGKKSRR</sequence>
<dbReference type="InterPro" id="IPR013210">
    <property type="entry name" value="LRR_N_plant-typ"/>
</dbReference>
<dbReference type="SMART" id="SM00220">
    <property type="entry name" value="S_TKc"/>
    <property type="match status" value="1"/>
</dbReference>
<keyword evidence="5" id="KW-0677">Repeat</keyword>
<proteinExistence type="predicted"/>
<evidence type="ECO:0000313" key="14">
    <source>
        <dbReference type="EMBL" id="ONM58674.1"/>
    </source>
</evidence>
<evidence type="ECO:0000256" key="2">
    <source>
        <dbReference type="ARBA" id="ARBA00022614"/>
    </source>
</evidence>
<dbReference type="GO" id="GO:0005524">
    <property type="term" value="F:ATP binding"/>
    <property type="evidence" value="ECO:0007669"/>
    <property type="project" value="InterPro"/>
</dbReference>